<evidence type="ECO:0000313" key="3">
    <source>
        <dbReference type="Proteomes" id="UP001431926"/>
    </source>
</evidence>
<feature type="transmembrane region" description="Helical" evidence="1">
    <location>
        <begin position="70"/>
        <end position="89"/>
    </location>
</feature>
<keyword evidence="1" id="KW-0472">Membrane</keyword>
<keyword evidence="3" id="KW-1185">Reference proteome</keyword>
<feature type="transmembrane region" description="Helical" evidence="1">
    <location>
        <begin position="29"/>
        <end position="50"/>
    </location>
</feature>
<organism evidence="2 3">
    <name type="scientific">Streptomyces anulatus</name>
    <name type="common">Streptomyces chrysomallus</name>
    <dbReference type="NCBI Taxonomy" id="1892"/>
    <lineage>
        <taxon>Bacteria</taxon>
        <taxon>Bacillati</taxon>
        <taxon>Actinomycetota</taxon>
        <taxon>Actinomycetes</taxon>
        <taxon>Kitasatosporales</taxon>
        <taxon>Streptomycetaceae</taxon>
        <taxon>Streptomyces</taxon>
    </lineage>
</organism>
<evidence type="ECO:0000256" key="1">
    <source>
        <dbReference type="SAM" id="Phobius"/>
    </source>
</evidence>
<dbReference type="RefSeq" id="WP_097962186.1">
    <property type="nucleotide sequence ID" value="NZ_CP108640.1"/>
</dbReference>
<sequence>MTYANSAPADESVNSGDRETEIELPSRPLWVHSAFVFTLLYTAFHVYWAVGGTWGLPLWGQHNQSEVQAVNWVVSAIMLCGAFWVLALLHPAARRVPSWIVLLPLWGAAVVCISHAFFGWVTKGLYLAGMKSAVDFPVVPGVSAATADKENHLSAVIDILVFEPCFLIQGVVLAMAAWQFIRTAANRRRWVWSLVVGVVLVDLFGVTLSLAGLKFAIG</sequence>
<evidence type="ECO:0000313" key="2">
    <source>
        <dbReference type="EMBL" id="WUX38114.1"/>
    </source>
</evidence>
<accession>A0ABZ1ZH79</accession>
<feature type="transmembrane region" description="Helical" evidence="1">
    <location>
        <begin position="190"/>
        <end position="217"/>
    </location>
</feature>
<dbReference type="EMBL" id="CP109491">
    <property type="protein sequence ID" value="WUX38114.1"/>
    <property type="molecule type" value="Genomic_DNA"/>
</dbReference>
<name>A0ABZ1ZH79_STRAQ</name>
<dbReference type="InterPro" id="IPR025058">
    <property type="entry name" value="DUF3995"/>
</dbReference>
<dbReference type="Proteomes" id="UP001431926">
    <property type="component" value="Chromosome"/>
</dbReference>
<feature type="transmembrane region" description="Helical" evidence="1">
    <location>
        <begin position="159"/>
        <end position="178"/>
    </location>
</feature>
<keyword evidence="1" id="KW-1133">Transmembrane helix</keyword>
<reference evidence="2" key="1">
    <citation type="submission" date="2022-10" db="EMBL/GenBank/DDBJ databases">
        <title>The complete genomes of actinobacterial strains from the NBC collection.</title>
        <authorList>
            <person name="Joergensen T.S."/>
            <person name="Alvarez Arevalo M."/>
            <person name="Sterndorff E.B."/>
            <person name="Faurdal D."/>
            <person name="Vuksanovic O."/>
            <person name="Mourched A.-S."/>
            <person name="Charusanti P."/>
            <person name="Shaw S."/>
            <person name="Blin K."/>
            <person name="Weber T."/>
        </authorList>
    </citation>
    <scope>NUCLEOTIDE SEQUENCE</scope>
    <source>
        <strain evidence="2">NBC_01436</strain>
    </source>
</reference>
<keyword evidence="1" id="KW-0812">Transmembrane</keyword>
<gene>
    <name evidence="2" type="ORF">OG367_18580</name>
</gene>
<protein>
    <submittedName>
        <fullName evidence="2">DUF3995 domain-containing protein</fullName>
    </submittedName>
</protein>
<feature type="transmembrane region" description="Helical" evidence="1">
    <location>
        <begin position="101"/>
        <end position="121"/>
    </location>
</feature>
<dbReference type="Pfam" id="PF13160">
    <property type="entry name" value="DUF3995"/>
    <property type="match status" value="1"/>
</dbReference>
<proteinExistence type="predicted"/>